<keyword evidence="4" id="KW-1185">Reference proteome</keyword>
<name>A0A8J3IA77_9CHLR</name>
<dbReference type="Proteomes" id="UP000612362">
    <property type="component" value="Unassembled WGS sequence"/>
</dbReference>
<accession>A0A8J3IA77</accession>
<dbReference type="EMBL" id="BNJF01000012">
    <property type="protein sequence ID" value="GHO51383.1"/>
    <property type="molecule type" value="Genomic_DNA"/>
</dbReference>
<evidence type="ECO:0000256" key="1">
    <source>
        <dbReference type="SAM" id="MobiDB-lite"/>
    </source>
</evidence>
<sequence length="268" mass="30583">MALAMEVTSRLWLAGVVSHHRNRSLIDQLFEQVRAGCQFIQGLLVCTDGFAAYPKSIVRAFREKVKTHVGRGRCRLETWPDLCIATVIKRTEKKRVVEITRKVTRGTQEKARELLLMSKGGTQLNTAFIERLNGTFRERLAFLTRKCRHGAARMETLEEGMYLVGCTYNFCFSHQELSKKAYFGCSTTPAMAAALTDHLWSVHELLWYKVAPACWSKGSATKPQRPRGRPRKQANAQQTHPKRSRRRPTKYVLAQVLAEARRLGTFTN</sequence>
<dbReference type="EMBL" id="BNJF01000012">
    <property type="protein sequence ID" value="GHO51456.1"/>
    <property type="molecule type" value="Genomic_DNA"/>
</dbReference>
<evidence type="ECO:0000313" key="2">
    <source>
        <dbReference type="EMBL" id="GHO51383.1"/>
    </source>
</evidence>
<evidence type="ECO:0000313" key="3">
    <source>
        <dbReference type="EMBL" id="GHO51456.1"/>
    </source>
</evidence>
<dbReference type="RefSeq" id="WP_236031961.1">
    <property type="nucleotide sequence ID" value="NZ_BNJF01000012.1"/>
</dbReference>
<gene>
    <name evidence="2" type="ORF">KSX_95460</name>
    <name evidence="3" type="ORF">KSX_96190</name>
</gene>
<dbReference type="AlphaFoldDB" id="A0A8J3IA77"/>
<protein>
    <recommendedName>
        <fullName evidence="5">DDE domain-containing protein</fullName>
    </recommendedName>
</protein>
<feature type="region of interest" description="Disordered" evidence="1">
    <location>
        <begin position="218"/>
        <end position="248"/>
    </location>
</feature>
<evidence type="ECO:0008006" key="5">
    <source>
        <dbReference type="Google" id="ProtNLM"/>
    </source>
</evidence>
<reference evidence="3" key="1">
    <citation type="submission" date="2020-10" db="EMBL/GenBank/DDBJ databases">
        <title>Taxonomic study of unclassified bacteria belonging to the class Ktedonobacteria.</title>
        <authorList>
            <person name="Yabe S."/>
            <person name="Wang C.M."/>
            <person name="Zheng Y."/>
            <person name="Sakai Y."/>
            <person name="Cavaletti L."/>
            <person name="Monciardini P."/>
            <person name="Donadio S."/>
        </authorList>
    </citation>
    <scope>NUCLEOTIDE SEQUENCE</scope>
    <source>
        <strain evidence="3">SOSP1-1</strain>
    </source>
</reference>
<comment type="caution">
    <text evidence="3">The sequence shown here is derived from an EMBL/GenBank/DDBJ whole genome shotgun (WGS) entry which is preliminary data.</text>
</comment>
<evidence type="ECO:0000313" key="4">
    <source>
        <dbReference type="Proteomes" id="UP000612362"/>
    </source>
</evidence>
<organism evidence="3 4">
    <name type="scientific">Ktedonospora formicarum</name>
    <dbReference type="NCBI Taxonomy" id="2778364"/>
    <lineage>
        <taxon>Bacteria</taxon>
        <taxon>Bacillati</taxon>
        <taxon>Chloroflexota</taxon>
        <taxon>Ktedonobacteria</taxon>
        <taxon>Ktedonobacterales</taxon>
        <taxon>Ktedonobacteraceae</taxon>
        <taxon>Ktedonospora</taxon>
    </lineage>
</organism>
<proteinExistence type="predicted"/>